<dbReference type="InterPro" id="IPR046867">
    <property type="entry name" value="AldOxase/xan_DH_MoCoBD2"/>
</dbReference>
<dbReference type="InterPro" id="IPR000674">
    <property type="entry name" value="Ald_Oxase/Xan_DH_a/b"/>
</dbReference>
<protein>
    <submittedName>
        <fullName evidence="2">Molybdopterin-dependent oxidoreductase</fullName>
    </submittedName>
</protein>
<keyword evidence="3" id="KW-1185">Reference proteome</keyword>
<sequence length="748" mass="82401">MKYIGKEFNRVDGIIKADGTHKYPSDMYDKDTLILGVKRAEAAHAKIISIDLEKAKAVPGITAIFTAKDIPGTNRYGIVHKDQEILVESKVRCIGDPICLIAGESKQAVEQAIKEIVIEYELLEVIRNPFEGLKENAEKVHEGGNLLHHIELSKGNIEKAFDEADILIQNKYSVPFQDHMPLETEAGFGRIDKDGKLAIWAGTQTIYRDIAEISYALNIPKENIRVSAPFFGGGFGRKDGITIQLLIALAVIKLRKPVRIFLERSESINSSYHRHAAYMEYKTAVRKDGIILGCDAKIYFDKGAYASLGAEVLNLAVEHFAGPYKIENTHVEGFAVYTNNPIGGAFRGFGVPQVNFAFESQMDIAAEKLKISPLYIRKKNVVKQWDTSCIGHTFIYSTGLKECLEALENTELYKNKDKYLKIDKMHKARGLGIAASYQGGGLGVNIPDFAQGKIELCEDGSLIAYGGISDMGQGNTTAYVQIVAEYFNMNKNKVRYTTPDSKYTLDSGPASASRTTYIYGKALEGAAKILKDKMLSTAAFVLNEDKENLTINNEEISGKTWSMSFSDIYNYMSKEDRTAICYVDNPIAADKHEIGHGLPHIIYSYAAHMALVEVDTLTGKVDLIKYITATDCGKVINPQSLKGQIQGGAAQGIGYALYEGLKLKDSKVLNNKMSTYIIPSIMDVPEIETLHVETYEATGAFGMKGVGEISIDAPAPAISNAIYNASGYRCYSLPITAEKIIIRDSSSF</sequence>
<name>A0ABS1TG18_9CLOT</name>
<evidence type="ECO:0000313" key="2">
    <source>
        <dbReference type="EMBL" id="MBL4938311.1"/>
    </source>
</evidence>
<dbReference type="RefSeq" id="WP_202751034.1">
    <property type="nucleotide sequence ID" value="NZ_JAESWC010000018.1"/>
</dbReference>
<dbReference type="Proteomes" id="UP000632377">
    <property type="component" value="Unassembled WGS sequence"/>
</dbReference>
<dbReference type="InterPro" id="IPR016208">
    <property type="entry name" value="Ald_Oxase/xanthine_DH-like"/>
</dbReference>
<dbReference type="EMBL" id="JAESWC010000018">
    <property type="protein sequence ID" value="MBL4938311.1"/>
    <property type="molecule type" value="Genomic_DNA"/>
</dbReference>
<dbReference type="InterPro" id="IPR036856">
    <property type="entry name" value="Ald_Oxase/Xan_DH_a/b_sf"/>
</dbReference>
<dbReference type="Pfam" id="PF01315">
    <property type="entry name" value="Ald_Xan_dh_C"/>
    <property type="match status" value="1"/>
</dbReference>
<dbReference type="Gene3D" id="3.30.365.10">
    <property type="entry name" value="Aldehyde oxidase/xanthine dehydrogenase, molybdopterin binding domain"/>
    <property type="match status" value="4"/>
</dbReference>
<proteinExistence type="predicted"/>
<dbReference type="PANTHER" id="PTHR11908">
    <property type="entry name" value="XANTHINE DEHYDROGENASE"/>
    <property type="match status" value="1"/>
</dbReference>
<dbReference type="SMART" id="SM01008">
    <property type="entry name" value="Ald_Xan_dh_C"/>
    <property type="match status" value="1"/>
</dbReference>
<dbReference type="SUPFAM" id="SSF56003">
    <property type="entry name" value="Molybdenum cofactor-binding domain"/>
    <property type="match status" value="1"/>
</dbReference>
<gene>
    <name evidence="2" type="ORF">JK636_21595</name>
</gene>
<dbReference type="Pfam" id="PF02738">
    <property type="entry name" value="MoCoBD_1"/>
    <property type="match status" value="1"/>
</dbReference>
<dbReference type="InterPro" id="IPR008274">
    <property type="entry name" value="AldOxase/xan_DH_MoCoBD1"/>
</dbReference>
<dbReference type="Gene3D" id="3.90.1170.50">
    <property type="entry name" value="Aldehyde oxidase/xanthine dehydrogenase, a/b hammerhead"/>
    <property type="match status" value="1"/>
</dbReference>
<dbReference type="InterPro" id="IPR037165">
    <property type="entry name" value="AldOxase/xan_DH_Mopterin-bd_sf"/>
</dbReference>
<accession>A0ABS1TG18</accession>
<evidence type="ECO:0000313" key="3">
    <source>
        <dbReference type="Proteomes" id="UP000632377"/>
    </source>
</evidence>
<feature type="domain" description="Aldehyde oxidase/xanthine dehydrogenase a/b hammerhead" evidence="1">
    <location>
        <begin position="18"/>
        <end position="124"/>
    </location>
</feature>
<dbReference type="Pfam" id="PF20256">
    <property type="entry name" value="MoCoBD_2"/>
    <property type="match status" value="1"/>
</dbReference>
<comment type="caution">
    <text evidence="2">The sequence shown here is derived from an EMBL/GenBank/DDBJ whole genome shotgun (WGS) entry which is preliminary data.</text>
</comment>
<dbReference type="PANTHER" id="PTHR11908:SF157">
    <property type="entry name" value="XANTHINE DEHYDROGENASE SUBUNIT D-RELATED"/>
    <property type="match status" value="1"/>
</dbReference>
<evidence type="ECO:0000259" key="1">
    <source>
        <dbReference type="SMART" id="SM01008"/>
    </source>
</evidence>
<organism evidence="2 3">
    <name type="scientific">Clostridium rhizosphaerae</name>
    <dbReference type="NCBI Taxonomy" id="2803861"/>
    <lineage>
        <taxon>Bacteria</taxon>
        <taxon>Bacillati</taxon>
        <taxon>Bacillota</taxon>
        <taxon>Clostridia</taxon>
        <taxon>Eubacteriales</taxon>
        <taxon>Clostridiaceae</taxon>
        <taxon>Clostridium</taxon>
    </lineage>
</organism>
<dbReference type="SUPFAM" id="SSF54665">
    <property type="entry name" value="CO dehydrogenase molybdoprotein N-domain-like"/>
    <property type="match status" value="1"/>
</dbReference>
<reference evidence="2 3" key="1">
    <citation type="submission" date="2021-01" db="EMBL/GenBank/DDBJ databases">
        <title>Genome public.</title>
        <authorList>
            <person name="Liu C."/>
            <person name="Sun Q."/>
        </authorList>
    </citation>
    <scope>NUCLEOTIDE SEQUENCE [LARGE SCALE GENOMIC DNA]</scope>
    <source>
        <strain evidence="2 3">YIM B02515</strain>
    </source>
</reference>